<dbReference type="SMART" id="SM00409">
    <property type="entry name" value="IG"/>
    <property type="match status" value="2"/>
</dbReference>
<dbReference type="FunFam" id="2.60.40.10:FF:000774">
    <property type="entry name" value="Hepatitis A virus cellular receptor 1"/>
    <property type="match status" value="1"/>
</dbReference>
<name>A0A8C8ITW5_ONCTS</name>
<dbReference type="PANTHER" id="PTHR46608:SF3">
    <property type="entry name" value="T-CELL IMMUNOGLOBULIN AND MUCIN DOMAIN-CONTAINING PROTEIN 4"/>
    <property type="match status" value="1"/>
</dbReference>
<evidence type="ECO:0000313" key="14">
    <source>
        <dbReference type="Proteomes" id="UP000694402"/>
    </source>
</evidence>
<evidence type="ECO:0000256" key="5">
    <source>
        <dbReference type="ARBA" id="ARBA00023136"/>
    </source>
</evidence>
<feature type="chain" id="PRO_5044185690" evidence="11">
    <location>
        <begin position="21"/>
        <end position="482"/>
    </location>
</feature>
<accession>A0A8C8ITW5</accession>
<reference evidence="13" key="1">
    <citation type="submission" date="2025-08" db="UniProtKB">
        <authorList>
            <consortium name="Ensembl"/>
        </authorList>
    </citation>
    <scope>IDENTIFICATION</scope>
</reference>
<dbReference type="InterPro" id="IPR013783">
    <property type="entry name" value="Ig-like_fold"/>
</dbReference>
<evidence type="ECO:0000256" key="1">
    <source>
        <dbReference type="ARBA" id="ARBA00004479"/>
    </source>
</evidence>
<keyword evidence="7" id="KW-0325">Glycoprotein</keyword>
<evidence type="ECO:0000256" key="9">
    <source>
        <dbReference type="ARBA" id="ARBA00038203"/>
    </source>
</evidence>
<feature type="domain" description="Ig-like" evidence="12">
    <location>
        <begin position="236"/>
        <end position="352"/>
    </location>
</feature>
<evidence type="ECO:0000313" key="13">
    <source>
        <dbReference type="Ensembl" id="ENSOTSP00005083921.2"/>
    </source>
</evidence>
<dbReference type="GO" id="GO:0016020">
    <property type="term" value="C:membrane"/>
    <property type="evidence" value="ECO:0007669"/>
    <property type="project" value="UniProtKB-SubCell"/>
</dbReference>
<dbReference type="KEGG" id="otw:112228269"/>
<evidence type="ECO:0000259" key="12">
    <source>
        <dbReference type="PROSITE" id="PS50835"/>
    </source>
</evidence>
<dbReference type="GO" id="GO:0060097">
    <property type="term" value="P:cytoskeletal rearrangement involved in phagocytosis, engulfment"/>
    <property type="evidence" value="ECO:0007669"/>
    <property type="project" value="TreeGrafter"/>
</dbReference>
<dbReference type="Pfam" id="PF07686">
    <property type="entry name" value="V-set"/>
    <property type="match status" value="2"/>
</dbReference>
<dbReference type="AlphaFoldDB" id="A0A8C8ITW5"/>
<comment type="subcellular location">
    <subcellularLocation>
        <location evidence="1">Membrane</location>
        <topology evidence="1">Single-pass type I membrane protein</topology>
    </subcellularLocation>
</comment>
<dbReference type="RefSeq" id="XP_024249214.1">
    <property type="nucleotide sequence ID" value="XM_024393446.2"/>
</dbReference>
<dbReference type="InterPro" id="IPR007110">
    <property type="entry name" value="Ig-like_dom"/>
</dbReference>
<keyword evidence="5 10" id="KW-0472">Membrane</keyword>
<protein>
    <submittedName>
        <fullName evidence="13">T cell immunoglobulin and mucin domain containing 4</fullName>
    </submittedName>
</protein>
<dbReference type="InterPro" id="IPR013106">
    <property type="entry name" value="Ig_V-set"/>
</dbReference>
<dbReference type="SUPFAM" id="SSF48726">
    <property type="entry name" value="Immunoglobulin"/>
    <property type="match status" value="2"/>
</dbReference>
<keyword evidence="2 10" id="KW-0812">Transmembrane</keyword>
<feature type="signal peptide" evidence="11">
    <location>
        <begin position="1"/>
        <end position="20"/>
    </location>
</feature>
<evidence type="ECO:0000256" key="10">
    <source>
        <dbReference type="SAM" id="Phobius"/>
    </source>
</evidence>
<keyword evidence="6" id="KW-1015">Disulfide bond</keyword>
<comment type="similarity">
    <text evidence="9">Belongs to the immunoglobulin superfamily. TIM family.</text>
</comment>
<dbReference type="PANTHER" id="PTHR46608">
    <property type="entry name" value="T-CELL IMMUNOGLOBULIN AND MUCIN DOMAIN-CONTAINING PROTEIN 4"/>
    <property type="match status" value="1"/>
</dbReference>
<evidence type="ECO:0000256" key="7">
    <source>
        <dbReference type="ARBA" id="ARBA00023180"/>
    </source>
</evidence>
<dbReference type="GO" id="GO:0001786">
    <property type="term" value="F:phosphatidylserine binding"/>
    <property type="evidence" value="ECO:0007669"/>
    <property type="project" value="TreeGrafter"/>
</dbReference>
<evidence type="ECO:0000256" key="2">
    <source>
        <dbReference type="ARBA" id="ARBA00022692"/>
    </source>
</evidence>
<organism evidence="13 14">
    <name type="scientific">Oncorhynchus tshawytscha</name>
    <name type="common">Chinook salmon</name>
    <name type="synonym">Salmo tshawytscha</name>
    <dbReference type="NCBI Taxonomy" id="74940"/>
    <lineage>
        <taxon>Eukaryota</taxon>
        <taxon>Metazoa</taxon>
        <taxon>Chordata</taxon>
        <taxon>Craniata</taxon>
        <taxon>Vertebrata</taxon>
        <taxon>Euteleostomi</taxon>
        <taxon>Actinopterygii</taxon>
        <taxon>Neopterygii</taxon>
        <taxon>Teleostei</taxon>
        <taxon>Protacanthopterygii</taxon>
        <taxon>Salmoniformes</taxon>
        <taxon>Salmonidae</taxon>
        <taxon>Salmoninae</taxon>
        <taxon>Oncorhynchus</taxon>
    </lineage>
</organism>
<dbReference type="Proteomes" id="UP000694402">
    <property type="component" value="Unassembled WGS sequence"/>
</dbReference>
<keyword evidence="3 11" id="KW-0732">Signal</keyword>
<dbReference type="GeneID" id="112228269"/>
<gene>
    <name evidence="13" type="primary">LOC112228269</name>
</gene>
<sequence length="482" mass="52759">METRCISGWFLLCLLSVSECSQIIGIEGQNITLPFKYDAKSHGLQHICWGKGIIPSSGGCDNEIISTDGSEVTRRSSVRYQLLGELKTGDVTLTISNITEKDSGTYGCRVQYVGLFNDEKYHVSLTIEKGDERPQPGCDPGVHSACSDRGGDCVCTRHEKTMGKSCHGTPNEEVSRGVTVAVAVLPGDVTSSGPHENTAAHSDALSLSHPAHSQHTPSTPTHWIHKMAASSGPFSPRRWIFVLLTFSARCSVSAFKVMEGATATLSCQYSVSRLGLSRVCWGRECGTFWCNNILAQTDKHGVISKVSDRYRLAGDVLAGEMDLGILDVKRTDSGPYCCRVDIDGIFNDKKIIQNLRVMKAPVTVLPTSTTVHVTEAPPTTEHWRAVESSHLAIPRQNTSLFPSQTLMEEPLPSFSLQINIPVLSLSLSLLLLIMGALVILGFKRGIHRRGLKTGCLSAKEPPHIIYEIRMRRPVEENIYTLD</sequence>
<proteinExistence type="inferred from homology"/>
<dbReference type="PROSITE" id="PS50835">
    <property type="entry name" value="IG_LIKE"/>
    <property type="match status" value="1"/>
</dbReference>
<dbReference type="GeneTree" id="ENSGT00940000163509"/>
<dbReference type="InterPro" id="IPR036179">
    <property type="entry name" value="Ig-like_dom_sf"/>
</dbReference>
<feature type="transmembrane region" description="Helical" evidence="10">
    <location>
        <begin position="420"/>
        <end position="442"/>
    </location>
</feature>
<evidence type="ECO:0000256" key="6">
    <source>
        <dbReference type="ARBA" id="ARBA00023157"/>
    </source>
</evidence>
<evidence type="ECO:0000256" key="4">
    <source>
        <dbReference type="ARBA" id="ARBA00022989"/>
    </source>
</evidence>
<keyword evidence="14" id="KW-1185">Reference proteome</keyword>
<dbReference type="GO" id="GO:0043277">
    <property type="term" value="P:apoptotic cell clearance"/>
    <property type="evidence" value="ECO:0007669"/>
    <property type="project" value="TreeGrafter"/>
</dbReference>
<reference evidence="13" key="2">
    <citation type="submission" date="2025-09" db="UniProtKB">
        <authorList>
            <consortium name="Ensembl"/>
        </authorList>
    </citation>
    <scope>IDENTIFICATION</scope>
</reference>
<dbReference type="Ensembl" id="ENSOTST00005091121.2">
    <property type="protein sequence ID" value="ENSOTSP00005083921.2"/>
    <property type="gene ID" value="ENSOTSG00005050567.1"/>
</dbReference>
<evidence type="ECO:0000256" key="3">
    <source>
        <dbReference type="ARBA" id="ARBA00022729"/>
    </source>
</evidence>
<keyword evidence="4 10" id="KW-1133">Transmembrane helix</keyword>
<evidence type="ECO:0000256" key="8">
    <source>
        <dbReference type="ARBA" id="ARBA00023319"/>
    </source>
</evidence>
<dbReference type="InterPro" id="IPR003599">
    <property type="entry name" value="Ig_sub"/>
</dbReference>
<evidence type="ECO:0000256" key="11">
    <source>
        <dbReference type="SAM" id="SignalP"/>
    </source>
</evidence>
<dbReference type="Gene3D" id="2.60.40.10">
    <property type="entry name" value="Immunoglobulins"/>
    <property type="match status" value="2"/>
</dbReference>
<keyword evidence="8" id="KW-0393">Immunoglobulin domain</keyword>